<gene>
    <name evidence="1" type="ORF">E2C01_102102</name>
</gene>
<accession>A0A5B7KHN4</accession>
<name>A0A5B7KHN4_PORTR</name>
<comment type="caution">
    <text evidence="1">The sequence shown here is derived from an EMBL/GenBank/DDBJ whole genome shotgun (WGS) entry which is preliminary data.</text>
</comment>
<protein>
    <submittedName>
        <fullName evidence="1">Uncharacterized protein</fullName>
    </submittedName>
</protein>
<dbReference type="EMBL" id="VSRR010150427">
    <property type="protein sequence ID" value="MPD06297.1"/>
    <property type="molecule type" value="Genomic_DNA"/>
</dbReference>
<keyword evidence="2" id="KW-1185">Reference proteome</keyword>
<dbReference type="Proteomes" id="UP000324222">
    <property type="component" value="Unassembled WGS sequence"/>
</dbReference>
<reference evidence="1 2" key="1">
    <citation type="submission" date="2019-05" db="EMBL/GenBank/DDBJ databases">
        <title>Another draft genome of Portunus trituberculatus and its Hox gene families provides insights of decapod evolution.</title>
        <authorList>
            <person name="Jeong J.-H."/>
            <person name="Song I."/>
            <person name="Kim S."/>
            <person name="Choi T."/>
            <person name="Kim D."/>
            <person name="Ryu S."/>
            <person name="Kim W."/>
        </authorList>
    </citation>
    <scope>NUCLEOTIDE SEQUENCE [LARGE SCALE GENOMIC DNA]</scope>
    <source>
        <tissue evidence="1">Muscle</tissue>
    </source>
</reference>
<dbReference type="AlphaFoldDB" id="A0A5B7KHN4"/>
<organism evidence="1 2">
    <name type="scientific">Portunus trituberculatus</name>
    <name type="common">Swimming crab</name>
    <name type="synonym">Neptunus trituberculatus</name>
    <dbReference type="NCBI Taxonomy" id="210409"/>
    <lineage>
        <taxon>Eukaryota</taxon>
        <taxon>Metazoa</taxon>
        <taxon>Ecdysozoa</taxon>
        <taxon>Arthropoda</taxon>
        <taxon>Crustacea</taxon>
        <taxon>Multicrustacea</taxon>
        <taxon>Malacostraca</taxon>
        <taxon>Eumalacostraca</taxon>
        <taxon>Eucarida</taxon>
        <taxon>Decapoda</taxon>
        <taxon>Pleocyemata</taxon>
        <taxon>Brachyura</taxon>
        <taxon>Eubrachyura</taxon>
        <taxon>Portunoidea</taxon>
        <taxon>Portunidae</taxon>
        <taxon>Portuninae</taxon>
        <taxon>Portunus</taxon>
    </lineage>
</organism>
<evidence type="ECO:0000313" key="1">
    <source>
        <dbReference type="EMBL" id="MPD06297.1"/>
    </source>
</evidence>
<sequence>MPIRNVQRGYQRTVLGRLQGKMTVIQDLTAPGMRRATMMSPSLLQT</sequence>
<proteinExistence type="predicted"/>
<evidence type="ECO:0000313" key="2">
    <source>
        <dbReference type="Proteomes" id="UP000324222"/>
    </source>
</evidence>